<dbReference type="SUPFAM" id="SSF56300">
    <property type="entry name" value="Metallo-dependent phosphatases"/>
    <property type="match status" value="1"/>
</dbReference>
<comment type="caution">
    <text evidence="2">The sequence shown here is derived from an EMBL/GenBank/DDBJ whole genome shotgun (WGS) entry which is preliminary data.</text>
</comment>
<evidence type="ECO:0000313" key="2">
    <source>
        <dbReference type="EMBL" id="MBW8686328.1"/>
    </source>
</evidence>
<dbReference type="Proteomes" id="UP000812961">
    <property type="component" value="Unassembled WGS sequence"/>
</dbReference>
<accession>A0ABS7GF62</accession>
<dbReference type="PANTHER" id="PTHR46546:SF4">
    <property type="entry name" value="SHEWANELLA-LIKE PROTEIN PHOSPHATASE 1"/>
    <property type="match status" value="1"/>
</dbReference>
<gene>
    <name evidence="2" type="ORF">K1Y79_18455</name>
</gene>
<evidence type="ECO:0000259" key="1">
    <source>
        <dbReference type="PROSITE" id="PS51352"/>
    </source>
</evidence>
<dbReference type="RefSeq" id="WP_220251638.1">
    <property type="nucleotide sequence ID" value="NZ_JAICCF010000003.1"/>
</dbReference>
<feature type="domain" description="Thioredoxin" evidence="1">
    <location>
        <begin position="355"/>
        <end position="505"/>
    </location>
</feature>
<proteinExistence type="predicted"/>
<organism evidence="2 3">
    <name type="scientific">Chitinophaga rhizophila</name>
    <dbReference type="NCBI Taxonomy" id="2866212"/>
    <lineage>
        <taxon>Bacteria</taxon>
        <taxon>Pseudomonadati</taxon>
        <taxon>Bacteroidota</taxon>
        <taxon>Chitinophagia</taxon>
        <taxon>Chitinophagales</taxon>
        <taxon>Chitinophagaceae</taxon>
        <taxon>Chitinophaga</taxon>
    </lineage>
</organism>
<dbReference type="PROSITE" id="PS51352">
    <property type="entry name" value="THIOREDOXIN_2"/>
    <property type="match status" value="1"/>
</dbReference>
<dbReference type="Gene3D" id="3.40.30.10">
    <property type="entry name" value="Glutaredoxin"/>
    <property type="match status" value="1"/>
</dbReference>
<dbReference type="InterPro" id="IPR029052">
    <property type="entry name" value="Metallo-depent_PP-like"/>
</dbReference>
<dbReference type="CDD" id="cd02966">
    <property type="entry name" value="TlpA_like_family"/>
    <property type="match status" value="1"/>
</dbReference>
<dbReference type="EMBL" id="JAICCF010000003">
    <property type="protein sequence ID" value="MBW8686328.1"/>
    <property type="molecule type" value="Genomic_DNA"/>
</dbReference>
<keyword evidence="3" id="KW-1185">Reference proteome</keyword>
<dbReference type="Pfam" id="PF13905">
    <property type="entry name" value="Thioredoxin_8"/>
    <property type="match status" value="1"/>
</dbReference>
<dbReference type="InterPro" id="IPR013766">
    <property type="entry name" value="Thioredoxin_domain"/>
</dbReference>
<reference evidence="2 3" key="1">
    <citation type="submission" date="2021-08" db="EMBL/GenBank/DDBJ databases">
        <title>The genome sequence of Chitinophaga sp. B61.</title>
        <authorList>
            <person name="Zhang X."/>
        </authorList>
    </citation>
    <scope>NUCLEOTIDE SEQUENCE [LARGE SCALE GENOMIC DNA]</scope>
    <source>
        <strain evidence="2 3">B61</strain>
    </source>
</reference>
<dbReference type="InterPro" id="IPR036249">
    <property type="entry name" value="Thioredoxin-like_sf"/>
</dbReference>
<dbReference type="InterPro" id="IPR012336">
    <property type="entry name" value="Thioredoxin-like_fold"/>
</dbReference>
<sequence>MRFLSMIIVGMIFFYISGTPLSAMTSSTLRILRQDSSITVTYQSESDCSFQSSFIKVLPVDVLHVSDRSWRVLSGKCESGLLKWEIKAKEPIYVVLDDIIKSKVKHKTILEPGDSVFIIGKTNGHILVSGKGSNNIILPLQIDSVLSLLKKPSNPKDIITVSLHDYFEWNNYLNNQLEKGLKIFDSFKGKLSDYAYSRIKAEFLDQNLDDRSDKFGSFLSMCTRKADIPKKDICEIYDTTYFPVASKYYPMISREVFGTWKPIMFEAIRKYSFDFDDASINTKTKRHLLYYGSGTAKLKDKVRELFIQELITKYFISDLGFTAETEEVLANYYKEPGYPEYKRWLKQFELNRRELLNQKSAIDFRLVNKDGKVFTKEDFKGKVSIFDFWFTGCEGCLQMVPAMKAIEKRFQLDSNIVFVNVSIDRDKTKWLESIRNAKYTTGSGLNLYTAGEGDSNEMIRNYGIHGYPSLLLLDPWGKMINSHPKPDPRSDSGKSLINILESYKGYMNDGPYLLYENDSAFEYVVVGNKILKTAIQSRKTRQILVKPGINDKFIVRIKDSLPNEPCIFSTPGKMLILSDIEGEYDALKKLLIANRVIDQNYNWIFEDGHLVFNGDMFDRGKQVSECLWLIYSLEQKAKSAGGYVHFILGNHEIMNLRGDDRYSHVKYAVNRTILNKSQRQLYSKDSELGRWLRTKNIMEKIGNIMFVHGGIGKEFTDSVPLPIEEVNNLFRENIDVIQPKGTYARMIFSPYYSPFWFRLYYDDKDKHLTIHGDTVNIYVQHPTDHELSNILTKWNVDKIITGHTIVNDTVSSHYNGRVINTDTRHAHGQSEALLVEGSEYLRVNQKGDKRYLFKSSFSERKVFSGK</sequence>
<dbReference type="Gene3D" id="3.60.21.10">
    <property type="match status" value="1"/>
</dbReference>
<protein>
    <submittedName>
        <fullName evidence="2">Metallophosphoesterase</fullName>
    </submittedName>
</protein>
<name>A0ABS7GF62_9BACT</name>
<dbReference type="Pfam" id="PF00149">
    <property type="entry name" value="Metallophos"/>
    <property type="match status" value="1"/>
</dbReference>
<evidence type="ECO:0000313" key="3">
    <source>
        <dbReference type="Proteomes" id="UP000812961"/>
    </source>
</evidence>
<dbReference type="InterPro" id="IPR004843">
    <property type="entry name" value="Calcineurin-like_PHP"/>
</dbReference>
<dbReference type="PANTHER" id="PTHR46546">
    <property type="entry name" value="SHEWANELLA-LIKE PROTEIN PHOSPHATASE 1"/>
    <property type="match status" value="1"/>
</dbReference>
<dbReference type="SUPFAM" id="SSF52833">
    <property type="entry name" value="Thioredoxin-like"/>
    <property type="match status" value="1"/>
</dbReference>